<organism evidence="1 2">
    <name type="scientific">Nonlabens ulvanivorans</name>
    <name type="common">Persicivirga ulvanivorans</name>
    <dbReference type="NCBI Taxonomy" id="906888"/>
    <lineage>
        <taxon>Bacteria</taxon>
        <taxon>Pseudomonadati</taxon>
        <taxon>Bacteroidota</taxon>
        <taxon>Flavobacteriia</taxon>
        <taxon>Flavobacteriales</taxon>
        <taxon>Flavobacteriaceae</taxon>
        <taxon>Nonlabens</taxon>
    </lineage>
</organism>
<dbReference type="Proteomes" id="UP000029226">
    <property type="component" value="Unassembled WGS sequence"/>
</dbReference>
<gene>
    <name evidence="1" type="ORF">JCM19314_2198</name>
</gene>
<sequence>MDETFNDRFKDSLFTGFIDDSFESETLYQPELLVNRKNLKRRF</sequence>
<evidence type="ECO:0000313" key="1">
    <source>
        <dbReference type="EMBL" id="GAL01844.1"/>
    </source>
</evidence>
<evidence type="ECO:0000313" key="2">
    <source>
        <dbReference type="Proteomes" id="UP000029226"/>
    </source>
</evidence>
<accession>A0A090QJ56</accession>
<reference evidence="1 2" key="1">
    <citation type="journal article" date="2014" name="Genome Announc.">
        <title>Draft Genome Sequences of Marine Flavobacterium Nonlabens Strains NR17, NR24, NR27, NR32, NR33, and Ara13.</title>
        <authorList>
            <person name="Nakanishi M."/>
            <person name="Meirelles P."/>
            <person name="Suzuki R."/>
            <person name="Takatani N."/>
            <person name="Mino S."/>
            <person name="Suda W."/>
            <person name="Oshima K."/>
            <person name="Hattori M."/>
            <person name="Ohkuma M."/>
            <person name="Hosokawa M."/>
            <person name="Miyashita K."/>
            <person name="Thompson F.L."/>
            <person name="Niwa A."/>
            <person name="Sawabe T."/>
            <person name="Sawabe T."/>
        </authorList>
    </citation>
    <scope>NUCLEOTIDE SEQUENCE [LARGE SCALE GENOMIC DNA]</scope>
    <source>
        <strain evidence="2">JCM19314</strain>
    </source>
</reference>
<dbReference type="AlphaFoldDB" id="A0A090QJ56"/>
<protein>
    <submittedName>
        <fullName evidence="1">Uncharacterized protein</fullName>
    </submittedName>
</protein>
<dbReference type="EMBL" id="BBMM01000015">
    <property type="protein sequence ID" value="GAL01844.1"/>
    <property type="molecule type" value="Genomic_DNA"/>
</dbReference>
<comment type="caution">
    <text evidence="1">The sequence shown here is derived from an EMBL/GenBank/DDBJ whole genome shotgun (WGS) entry which is preliminary data.</text>
</comment>
<name>A0A090QJ56_NONUL</name>
<proteinExistence type="predicted"/>